<dbReference type="Proteomes" id="UP001385951">
    <property type="component" value="Unassembled WGS sequence"/>
</dbReference>
<proteinExistence type="predicted"/>
<dbReference type="SUPFAM" id="SSF52047">
    <property type="entry name" value="RNI-like"/>
    <property type="match status" value="1"/>
</dbReference>
<evidence type="ECO:0008006" key="3">
    <source>
        <dbReference type="Google" id="ProtNLM"/>
    </source>
</evidence>
<organism evidence="1 2">
    <name type="scientific">Cerrena zonata</name>
    <dbReference type="NCBI Taxonomy" id="2478898"/>
    <lineage>
        <taxon>Eukaryota</taxon>
        <taxon>Fungi</taxon>
        <taxon>Dikarya</taxon>
        <taxon>Basidiomycota</taxon>
        <taxon>Agaricomycotina</taxon>
        <taxon>Agaricomycetes</taxon>
        <taxon>Polyporales</taxon>
        <taxon>Cerrenaceae</taxon>
        <taxon>Cerrena</taxon>
    </lineage>
</organism>
<accession>A0AAW0G2I0</accession>
<dbReference type="InterPro" id="IPR032675">
    <property type="entry name" value="LRR_dom_sf"/>
</dbReference>
<keyword evidence="2" id="KW-1185">Reference proteome</keyword>
<protein>
    <recommendedName>
        <fullName evidence="3">F-box domain-containing protein</fullName>
    </recommendedName>
</protein>
<reference evidence="1 2" key="1">
    <citation type="submission" date="2022-09" db="EMBL/GenBank/DDBJ databases">
        <authorList>
            <person name="Palmer J.M."/>
        </authorList>
    </citation>
    <scope>NUCLEOTIDE SEQUENCE [LARGE SCALE GENOMIC DNA]</scope>
    <source>
        <strain evidence="1 2">DSM 7382</strain>
    </source>
</reference>
<sequence length="524" mass="59565">MMSEASHRCLRVEEIFIRICRFLNDMKEGPLTLASMLRVCKAFYEPALDILWHEQASLDGLIRCLLQRLWEIDHEYGIVIHKGIRPQDWKRFEFHAQRIVILDNSDWKKFGNSRSISLNQGIYTALSQYYPLLGQQSRELFKNLQVLRLTDAELPLAHHVLGFPVVFATASLRIFKLDIPFMGSVDPTALIDLLLAINSGSPNITDLSLELSRSQEIPAAALNAISGLQSLRALHISGPPNIGEYKNLLSFSLVPNLRTLKLSHDSFGASTDLSHNHPNPLPFHALESLSIVINEIPSSQQSFFQYLDLPNLKQLGIQLTNGAWQQFHARLHEMISSLKSSKTIESLVLEGLEKAHVSEAVPVVNITHLFSFTNLSQLVIDSLHFHIPDENTMLQRLAEAWPRLRRLTLNDISLHGAAAFPISALSYLSRHCLQLEELNIMIDARAPPLPPYPTTKDVIHNKVLHHLGLYRSPLSDPRPVADYLKYLFPELHTVRHQSLWRSHISTEYNELWLRVNEHLGDSEV</sequence>
<dbReference type="AlphaFoldDB" id="A0AAW0G2I0"/>
<comment type="caution">
    <text evidence="1">The sequence shown here is derived from an EMBL/GenBank/DDBJ whole genome shotgun (WGS) entry which is preliminary data.</text>
</comment>
<dbReference type="Gene3D" id="3.80.10.10">
    <property type="entry name" value="Ribonuclease Inhibitor"/>
    <property type="match status" value="1"/>
</dbReference>
<evidence type="ECO:0000313" key="2">
    <source>
        <dbReference type="Proteomes" id="UP001385951"/>
    </source>
</evidence>
<evidence type="ECO:0000313" key="1">
    <source>
        <dbReference type="EMBL" id="KAK7683836.1"/>
    </source>
</evidence>
<dbReference type="EMBL" id="JASBNA010000029">
    <property type="protein sequence ID" value="KAK7683836.1"/>
    <property type="molecule type" value="Genomic_DNA"/>
</dbReference>
<gene>
    <name evidence="1" type="ORF">QCA50_013212</name>
</gene>
<name>A0AAW0G2I0_9APHY</name>